<dbReference type="EMBL" id="JXJN01013708">
    <property type="status" value="NOT_ANNOTATED_CDS"/>
    <property type="molecule type" value="Genomic_DNA"/>
</dbReference>
<proteinExistence type="predicted"/>
<dbReference type="AlphaFoldDB" id="A0A1B0BG00"/>
<evidence type="ECO:0000313" key="1">
    <source>
        <dbReference type="EnsemblMetazoa" id="GPPI028811-PA"/>
    </source>
</evidence>
<organism evidence="1 2">
    <name type="scientific">Glossina palpalis gambiensis</name>
    <dbReference type="NCBI Taxonomy" id="67801"/>
    <lineage>
        <taxon>Eukaryota</taxon>
        <taxon>Metazoa</taxon>
        <taxon>Ecdysozoa</taxon>
        <taxon>Arthropoda</taxon>
        <taxon>Hexapoda</taxon>
        <taxon>Insecta</taxon>
        <taxon>Pterygota</taxon>
        <taxon>Neoptera</taxon>
        <taxon>Endopterygota</taxon>
        <taxon>Diptera</taxon>
        <taxon>Brachycera</taxon>
        <taxon>Muscomorpha</taxon>
        <taxon>Hippoboscoidea</taxon>
        <taxon>Glossinidae</taxon>
        <taxon>Glossina</taxon>
    </lineage>
</organism>
<accession>A0A1B0BG00</accession>
<reference evidence="1" key="2">
    <citation type="submission" date="2020-05" db="UniProtKB">
        <authorList>
            <consortium name="EnsemblMetazoa"/>
        </authorList>
    </citation>
    <scope>IDENTIFICATION</scope>
    <source>
        <strain evidence="1">IAEA</strain>
    </source>
</reference>
<reference evidence="2" key="1">
    <citation type="submission" date="2015-01" db="EMBL/GenBank/DDBJ databases">
        <authorList>
            <person name="Aksoy S."/>
            <person name="Warren W."/>
            <person name="Wilson R.K."/>
        </authorList>
    </citation>
    <scope>NUCLEOTIDE SEQUENCE [LARGE SCALE GENOMIC DNA]</scope>
    <source>
        <strain evidence="2">IAEA</strain>
    </source>
</reference>
<protein>
    <submittedName>
        <fullName evidence="1">Uncharacterized protein</fullName>
    </submittedName>
</protein>
<dbReference type="EnsemblMetazoa" id="GPPI028811-RA">
    <property type="protein sequence ID" value="GPPI028811-PA"/>
    <property type="gene ID" value="GPPI028811"/>
</dbReference>
<sequence length="251" mass="28739">MAYAAQLEEANVDMEMLKRRIAAFEAQLEPKPDNVVVDIEELRKVVKCLTTEDKIVQITFDEVFTNNMYSPRTDTLIGCQYADDKQKETYPYKTMLVFGSLKENGEKLKDEYGYSIMTKLYKLEETTSKFWTLRGAIVNAGVPWHLSESMQFFNNSTTGILEAAIEEGVFKSESEMAKRTFKLFKAINSFVNIFHRSCITARNVNEVTEHLKEVTNDLLKIYKKDPTTIALEETAANFSKLMKDLTKASLT</sequence>
<evidence type="ECO:0000313" key="2">
    <source>
        <dbReference type="Proteomes" id="UP000092460"/>
    </source>
</evidence>
<dbReference type="EMBL" id="JXJN01013709">
    <property type="status" value="NOT_ANNOTATED_CDS"/>
    <property type="molecule type" value="Genomic_DNA"/>
</dbReference>
<dbReference type="VEuPathDB" id="VectorBase:GPPI028811"/>
<name>A0A1B0BG00_9MUSC</name>
<dbReference type="Proteomes" id="UP000092460">
    <property type="component" value="Unassembled WGS sequence"/>
</dbReference>
<keyword evidence="2" id="KW-1185">Reference proteome</keyword>